<keyword evidence="4" id="KW-1185">Reference proteome</keyword>
<dbReference type="Pfam" id="PF01230">
    <property type="entry name" value="HIT"/>
    <property type="match status" value="1"/>
</dbReference>
<proteinExistence type="predicted"/>
<dbReference type="PANTHER" id="PTHR46648:SF1">
    <property type="entry name" value="ADENOSINE 5'-MONOPHOSPHORAMIDASE HNT1"/>
    <property type="match status" value="1"/>
</dbReference>
<dbReference type="RefSeq" id="WP_252594397.1">
    <property type="nucleotide sequence ID" value="NZ_CP099489.1"/>
</dbReference>
<organism evidence="3 4">
    <name type="scientific">Ornithinimicrobium faecis</name>
    <dbReference type="NCBI Taxonomy" id="2934158"/>
    <lineage>
        <taxon>Bacteria</taxon>
        <taxon>Bacillati</taxon>
        <taxon>Actinomycetota</taxon>
        <taxon>Actinomycetes</taxon>
        <taxon>Micrococcales</taxon>
        <taxon>Ornithinimicrobiaceae</taxon>
        <taxon>Ornithinimicrobium</taxon>
    </lineage>
</organism>
<dbReference type="EMBL" id="CP099489">
    <property type="protein sequence ID" value="USQ81013.1"/>
    <property type="molecule type" value="Genomic_DNA"/>
</dbReference>
<evidence type="ECO:0000256" key="1">
    <source>
        <dbReference type="PROSITE-ProRule" id="PRU00464"/>
    </source>
</evidence>
<sequence length="138" mass="14700">MSAPDCIFCTLIAGRAPVSIVESDEHVVAFLDAFPVGPGHVLVSPRRHVESLSELTVEEGAALFASARRLAGRVRERLAPAVNLHLSDGAEADQEVPHVHLHVIPRHAGDQVVLDLPGTPRTRQDLDEVAAALTASPD</sequence>
<dbReference type="PRINTS" id="PR00332">
    <property type="entry name" value="HISTRIAD"/>
</dbReference>
<accession>A0ABY4YW58</accession>
<feature type="domain" description="HIT" evidence="2">
    <location>
        <begin position="7"/>
        <end position="113"/>
    </location>
</feature>
<reference evidence="3" key="1">
    <citation type="submission" date="2022-06" db="EMBL/GenBank/DDBJ databases">
        <title>Ornithinimicrobium HY1793.</title>
        <authorList>
            <person name="Huang Y."/>
        </authorList>
    </citation>
    <scope>NUCLEOTIDE SEQUENCE</scope>
    <source>
        <strain evidence="3">HY1793</strain>
    </source>
</reference>
<gene>
    <name evidence="3" type="ORF">NF556_05020</name>
</gene>
<evidence type="ECO:0000313" key="4">
    <source>
        <dbReference type="Proteomes" id="UP001056455"/>
    </source>
</evidence>
<dbReference type="PANTHER" id="PTHR46648">
    <property type="entry name" value="HIT FAMILY PROTEIN 1"/>
    <property type="match status" value="1"/>
</dbReference>
<dbReference type="InterPro" id="IPR011146">
    <property type="entry name" value="HIT-like"/>
</dbReference>
<evidence type="ECO:0000313" key="3">
    <source>
        <dbReference type="EMBL" id="USQ81013.1"/>
    </source>
</evidence>
<dbReference type="InterPro" id="IPR001310">
    <property type="entry name" value="Histidine_triad_HIT"/>
</dbReference>
<dbReference type="SUPFAM" id="SSF54197">
    <property type="entry name" value="HIT-like"/>
    <property type="match status" value="1"/>
</dbReference>
<name>A0ABY4YW58_9MICO</name>
<dbReference type="PROSITE" id="PS51084">
    <property type="entry name" value="HIT_2"/>
    <property type="match status" value="1"/>
</dbReference>
<protein>
    <submittedName>
        <fullName evidence="3">HIT domain-containing protein</fullName>
    </submittedName>
</protein>
<dbReference type="Gene3D" id="3.30.428.10">
    <property type="entry name" value="HIT-like"/>
    <property type="match status" value="1"/>
</dbReference>
<evidence type="ECO:0000259" key="2">
    <source>
        <dbReference type="PROSITE" id="PS51084"/>
    </source>
</evidence>
<dbReference type="Proteomes" id="UP001056455">
    <property type="component" value="Chromosome"/>
</dbReference>
<feature type="short sequence motif" description="Histidine triad motif" evidence="1">
    <location>
        <begin position="98"/>
        <end position="102"/>
    </location>
</feature>
<dbReference type="InterPro" id="IPR036265">
    <property type="entry name" value="HIT-like_sf"/>
</dbReference>